<proteinExistence type="predicted"/>
<keyword evidence="2" id="KW-1185">Reference proteome</keyword>
<protein>
    <submittedName>
        <fullName evidence="1">Uncharacterized protein</fullName>
    </submittedName>
</protein>
<dbReference type="Proteomes" id="UP000234323">
    <property type="component" value="Unassembled WGS sequence"/>
</dbReference>
<comment type="caution">
    <text evidence="1">The sequence shown here is derived from an EMBL/GenBank/DDBJ whole genome shotgun (WGS) entry which is preliminary data.</text>
</comment>
<feature type="non-terminal residue" evidence="1">
    <location>
        <position position="182"/>
    </location>
</feature>
<evidence type="ECO:0000313" key="1">
    <source>
        <dbReference type="EMBL" id="PKY59113.1"/>
    </source>
</evidence>
<dbReference type="AlphaFoldDB" id="A0A2I1HJQ6"/>
<name>A0A2I1HJQ6_9GLOM</name>
<accession>A0A2I1HJQ6</accession>
<dbReference type="EMBL" id="LLXI01003369">
    <property type="protein sequence ID" value="PKY59113.1"/>
    <property type="molecule type" value="Genomic_DNA"/>
</dbReference>
<reference evidence="1 2" key="1">
    <citation type="submission" date="2015-10" db="EMBL/GenBank/DDBJ databases">
        <title>Genome analyses suggest a sexual origin of heterokaryosis in a supposedly ancient asexual fungus.</title>
        <authorList>
            <person name="Ropars J."/>
            <person name="Sedzielewska K."/>
            <person name="Noel J."/>
            <person name="Charron P."/>
            <person name="Farinelli L."/>
            <person name="Marton T."/>
            <person name="Kruger M."/>
            <person name="Pelin A."/>
            <person name="Brachmann A."/>
            <person name="Corradi N."/>
        </authorList>
    </citation>
    <scope>NUCLEOTIDE SEQUENCE [LARGE SCALE GENOMIC DNA]</scope>
    <source>
        <strain evidence="1 2">A4</strain>
    </source>
</reference>
<dbReference type="InterPro" id="IPR043129">
    <property type="entry name" value="ATPase_NBD"/>
</dbReference>
<gene>
    <name evidence="1" type="ORF">RhiirA4_430188</name>
</gene>
<organism evidence="1 2">
    <name type="scientific">Rhizophagus irregularis</name>
    <dbReference type="NCBI Taxonomy" id="588596"/>
    <lineage>
        <taxon>Eukaryota</taxon>
        <taxon>Fungi</taxon>
        <taxon>Fungi incertae sedis</taxon>
        <taxon>Mucoromycota</taxon>
        <taxon>Glomeromycotina</taxon>
        <taxon>Glomeromycetes</taxon>
        <taxon>Glomerales</taxon>
        <taxon>Glomeraceae</taxon>
        <taxon>Rhizophagus</taxon>
    </lineage>
</organism>
<dbReference type="PANTHER" id="PTHR14187:SF5">
    <property type="entry name" value="HEAT SHOCK 70 KDA PROTEIN 12A"/>
    <property type="match status" value="1"/>
</dbReference>
<dbReference type="SUPFAM" id="SSF53067">
    <property type="entry name" value="Actin-like ATPase domain"/>
    <property type="match status" value="1"/>
</dbReference>
<sequence>MSWMANDIRVMVGLDFGIIYSEFSLYHVEDNDLADIKTNTKWPGKIAKFKTNTALQYDDDFEKVEFWGYPALFKKSRDDNDNKTIGLFKLYLGNCLVKFKPTLPEPLTYRKAITDYLYEMGKLIKETIPNYWSGIDFMEHVLLVLTVPDEYSENDIAILRECIFNAGLISDKRSERLQFTTE</sequence>
<dbReference type="Gene3D" id="3.30.420.40">
    <property type="match status" value="1"/>
</dbReference>
<evidence type="ECO:0000313" key="2">
    <source>
        <dbReference type="Proteomes" id="UP000234323"/>
    </source>
</evidence>
<dbReference type="PANTHER" id="PTHR14187">
    <property type="entry name" value="ALPHA KINASE/ELONGATION FACTOR 2 KINASE"/>
    <property type="match status" value="1"/>
</dbReference>